<feature type="domain" description="Serine aminopeptidase S33" evidence="1">
    <location>
        <begin position="492"/>
        <end position="739"/>
    </location>
</feature>
<evidence type="ECO:0000313" key="3">
    <source>
        <dbReference type="Proteomes" id="UP000001950"/>
    </source>
</evidence>
<dbReference type="EMBL" id="CR940352">
    <property type="protein sequence ID" value="CAI75953.1"/>
    <property type="molecule type" value="Genomic_DNA"/>
</dbReference>
<dbReference type="InterPro" id="IPR022742">
    <property type="entry name" value="Hydrolase_4"/>
</dbReference>
<protein>
    <recommendedName>
        <fullName evidence="1">Serine aminopeptidase S33 domain-containing protein</fullName>
    </recommendedName>
</protein>
<accession>Q4UB48</accession>
<dbReference type="InParanoid" id="Q4UB48"/>
<dbReference type="ESTHER" id="thean-q4ub48">
    <property type="family name" value="Plasmodium_subtelomeric_PST-A"/>
</dbReference>
<dbReference type="VEuPathDB" id="PiroplasmaDB:TA18005"/>
<dbReference type="Pfam" id="PF12146">
    <property type="entry name" value="Hydrolase_4"/>
    <property type="match status" value="1"/>
</dbReference>
<dbReference type="InterPro" id="IPR051044">
    <property type="entry name" value="MAG_DAG_Lipase"/>
</dbReference>
<dbReference type="STRING" id="5874.Q4UB48"/>
<dbReference type="Pfam" id="PF04385">
    <property type="entry name" value="FAINT"/>
    <property type="match status" value="2"/>
</dbReference>
<evidence type="ECO:0000313" key="2">
    <source>
        <dbReference type="EMBL" id="CAI75953.1"/>
    </source>
</evidence>
<dbReference type="OrthoDB" id="2498029at2759"/>
<dbReference type="RefSeq" id="XP_955429.1">
    <property type="nucleotide sequence ID" value="XM_950336.1"/>
</dbReference>
<organism evidence="2 3">
    <name type="scientific">Theileria annulata</name>
    <dbReference type="NCBI Taxonomy" id="5874"/>
    <lineage>
        <taxon>Eukaryota</taxon>
        <taxon>Sar</taxon>
        <taxon>Alveolata</taxon>
        <taxon>Apicomplexa</taxon>
        <taxon>Aconoidasida</taxon>
        <taxon>Piroplasmida</taxon>
        <taxon>Theileriidae</taxon>
        <taxon>Theileria</taxon>
    </lineage>
</organism>
<keyword evidence="3" id="KW-1185">Reference proteome</keyword>
<dbReference type="SUPFAM" id="SSF53474">
    <property type="entry name" value="alpha/beta-Hydrolases"/>
    <property type="match status" value="1"/>
</dbReference>
<sequence>MQNKIRNTRLENNGIVMFTLDVSTEVEEYKFEILRQSPHGIPTYTYLPFKNFKIVSVVEKSIPIWSPKVQGEVCTKVTVCTRDGPILVHIIIESPEGKEASIYYVKEKKSWREVTLNTFYSLFNHLALNKSVLEYVTLNIGSVIDRTHFSLNSTPDKPFKIIVPYPGYVLSRVFDGINTIWKSRFCDDHCTYVNIFYNNKKPILIHLAISKRRSEERLFFKKVLMSWKQISKDEYIESLNELGFDLTVFNNHVTFDFSDPDKYKFVVQRTYNMDIMSEIFSPLPGYSVKRVVDDERIIWESNTMDQCIFARFYSRNKIALLCHLLVTDSKENKILYFMKDGENWSLVDKRTFYYFLSNKDDPIYTHRGIGVDKKGDRKLLMSHFRNKQGLLIRTYCCKVDNPKGNIILIHGSCGHFKSQFCSYDMDWHYERFGYPILPYMKDFTNIKMDSFYKDLNFDNKTCEVYKDVFGWSKLDGIDAFEISPRFQYNGTFLESLNNMGFNVYGMDSQSHGLSESVPDSKFYINEFKDYVNDVLQFVDIVKRGNFESTKEEWNEDFVYSVSSDNVDLKCYLSGFSLGGNIAILAVQEFHKNAKPGVRFVDGLFILSGVLNIDNNLDTFAKKFTIALIKFTSLMTPRTQQNPLENSFLFSDSFEMFSRYKDPTFYNDRLFYKTVELLFGACKDILKNMKYYPDKLPTLFIHVSDDPMCDVNGQRNVVYNYLKDKSDVKLVELKGNTHHLVLSHIFPNVMPIINDWVLSHSSKSSFKFN</sequence>
<gene>
    <name evidence="2" type="ORF">TA18005</name>
</gene>
<dbReference type="PANTHER" id="PTHR11614">
    <property type="entry name" value="PHOSPHOLIPASE-RELATED"/>
    <property type="match status" value="1"/>
</dbReference>
<dbReference type="AlphaFoldDB" id="Q4UB48"/>
<dbReference type="GeneID" id="3864927"/>
<evidence type="ECO:0000259" key="1">
    <source>
        <dbReference type="Pfam" id="PF12146"/>
    </source>
</evidence>
<dbReference type="OMA" id="LMSHFRN"/>
<dbReference type="InterPro" id="IPR029058">
    <property type="entry name" value="AB_hydrolase_fold"/>
</dbReference>
<reference evidence="2 3" key="1">
    <citation type="journal article" date="2005" name="Science">
        <title>Genome of the host-cell transforming parasite Theileria annulata compared with T. parva.</title>
        <authorList>
            <person name="Pain A."/>
            <person name="Renauld H."/>
            <person name="Berriman M."/>
            <person name="Murphy L."/>
            <person name="Yeats C.A."/>
            <person name="Weir W."/>
            <person name="Kerhornou A."/>
            <person name="Aslett M."/>
            <person name="Bishop R."/>
            <person name="Bouchier C."/>
            <person name="Cochet M."/>
            <person name="Coulson R.M.R."/>
            <person name="Cronin A."/>
            <person name="de Villiers E.P."/>
            <person name="Fraser A."/>
            <person name="Fosker N."/>
            <person name="Gardner M."/>
            <person name="Goble A."/>
            <person name="Griffiths-Jones S."/>
            <person name="Harris D.E."/>
            <person name="Katzer F."/>
            <person name="Larke N."/>
            <person name="Lord A."/>
            <person name="Maser P."/>
            <person name="McKellar S."/>
            <person name="Mooney P."/>
            <person name="Morton F."/>
            <person name="Nene V."/>
            <person name="O'Neil S."/>
            <person name="Price C."/>
            <person name="Quail M.A."/>
            <person name="Rabbinowitsch E."/>
            <person name="Rawlings N.D."/>
            <person name="Rutter S."/>
            <person name="Saunders D."/>
            <person name="Seeger K."/>
            <person name="Shah T."/>
            <person name="Squares R."/>
            <person name="Squares S."/>
            <person name="Tivey A."/>
            <person name="Walker A.R."/>
            <person name="Woodward J."/>
            <person name="Dobbelaere D.A.E."/>
            <person name="Langsley G."/>
            <person name="Rajandream M.A."/>
            <person name="McKeever D."/>
            <person name="Shiels B."/>
            <person name="Tait A."/>
            <person name="Barrell B.G."/>
            <person name="Hall N."/>
        </authorList>
    </citation>
    <scope>NUCLEOTIDE SEQUENCE [LARGE SCALE GENOMIC DNA]</scope>
    <source>
        <strain evidence="3">Ankara</strain>
    </source>
</reference>
<dbReference type="InterPro" id="IPR007480">
    <property type="entry name" value="DUF529"/>
</dbReference>
<proteinExistence type="predicted"/>
<name>Q4UB48_THEAN</name>
<dbReference type="eggNOG" id="ENOG502RSYW">
    <property type="taxonomic scope" value="Eukaryota"/>
</dbReference>
<dbReference type="FunCoup" id="Q4UB48">
    <property type="interactions" value="1"/>
</dbReference>
<dbReference type="KEGG" id="tan:TA18005"/>
<dbReference type="Gene3D" id="3.40.50.1820">
    <property type="entry name" value="alpha/beta hydrolase"/>
    <property type="match status" value="1"/>
</dbReference>
<dbReference type="Proteomes" id="UP000001950">
    <property type="component" value="Chromosome 3"/>
</dbReference>